<organism evidence="1 2">
    <name type="scientific">Lyticum sinuosum</name>
    <dbReference type="NCBI Taxonomy" id="1332059"/>
    <lineage>
        <taxon>Bacteria</taxon>
        <taxon>Pseudomonadati</taxon>
        <taxon>Pseudomonadota</taxon>
        <taxon>Alphaproteobacteria</taxon>
        <taxon>Rickettsiales</taxon>
        <taxon>Lyticum</taxon>
    </lineage>
</organism>
<dbReference type="Proteomes" id="UP001289135">
    <property type="component" value="Unassembled WGS sequence"/>
</dbReference>
<keyword evidence="2" id="KW-1185">Reference proteome</keyword>
<name>A0AAE4VKI0_9RICK</name>
<gene>
    <name evidence="1" type="ORF">Lyticum_00041</name>
</gene>
<evidence type="ECO:0000313" key="1">
    <source>
        <dbReference type="EMBL" id="MDZ5760889.1"/>
    </source>
</evidence>
<dbReference type="AlphaFoldDB" id="A0AAE4VKI0"/>
<proteinExistence type="predicted"/>
<comment type="caution">
    <text evidence="1">The sequence shown here is derived from an EMBL/GenBank/DDBJ whole genome shotgun (WGS) entry which is preliminary data.</text>
</comment>
<dbReference type="EMBL" id="JARGYU010000001">
    <property type="protein sequence ID" value="MDZ5760889.1"/>
    <property type="molecule type" value="Genomic_DNA"/>
</dbReference>
<evidence type="ECO:0000313" key="2">
    <source>
        <dbReference type="Proteomes" id="UP001289135"/>
    </source>
</evidence>
<dbReference type="RefSeq" id="WP_322498328.1">
    <property type="nucleotide sequence ID" value="NZ_JARGYU010000001.1"/>
</dbReference>
<accession>A0AAE4VKI0</accession>
<protein>
    <submittedName>
        <fullName evidence="1">Uncharacterized protein</fullName>
    </submittedName>
</protein>
<sequence>MSENNNKDSLNDISDQMKNIEMIINKSDIKKILNNDVLVLEKKEQNIEMLSNLKKNLAKNFCRLEDSNIISKSNTNEIKDEINSEKNNEIKLETSTKLKKLELENIKNDLIRILERINELMSSF</sequence>
<reference evidence="1" key="1">
    <citation type="submission" date="2023-02" db="EMBL/GenBank/DDBJ databases">
        <title>Host association and intracellularity evolved multiple times independently in the Rickettsiales.</title>
        <authorList>
            <person name="Castelli M."/>
            <person name="Nardi T."/>
            <person name="Gammuto L."/>
            <person name="Bellinzona G."/>
            <person name="Sabaneyeva E."/>
            <person name="Potekhin A."/>
            <person name="Serra V."/>
            <person name="Petroni G."/>
            <person name="Sassera D."/>
        </authorList>
    </citation>
    <scope>NUCLEOTIDE SEQUENCE</scope>
    <source>
        <strain evidence="1">USBL-36I1</strain>
    </source>
</reference>